<dbReference type="SUPFAM" id="SSF57903">
    <property type="entry name" value="FYVE/PHD zinc finger"/>
    <property type="match status" value="1"/>
</dbReference>
<feature type="compositionally biased region" description="Basic residues" evidence="7">
    <location>
        <begin position="1984"/>
        <end position="1994"/>
    </location>
</feature>
<feature type="compositionally biased region" description="Acidic residues" evidence="7">
    <location>
        <begin position="1842"/>
        <end position="1878"/>
    </location>
</feature>
<feature type="compositionally biased region" description="Basic and acidic residues" evidence="7">
    <location>
        <begin position="285"/>
        <end position="296"/>
    </location>
</feature>
<dbReference type="InterPro" id="IPR018501">
    <property type="entry name" value="DDT_dom"/>
</dbReference>
<evidence type="ECO:0000256" key="1">
    <source>
        <dbReference type="ARBA" id="ARBA00004123"/>
    </source>
</evidence>
<feature type="domain" description="DDT" evidence="9">
    <location>
        <begin position="12"/>
        <end position="73"/>
    </location>
</feature>
<feature type="region of interest" description="Disordered" evidence="7">
    <location>
        <begin position="285"/>
        <end position="422"/>
    </location>
</feature>
<dbReference type="PROSITE" id="PS50827">
    <property type="entry name" value="DDT"/>
    <property type="match status" value="1"/>
</dbReference>
<feature type="compositionally biased region" description="Polar residues" evidence="7">
    <location>
        <begin position="504"/>
        <end position="528"/>
    </location>
</feature>
<feature type="compositionally biased region" description="Basic residues" evidence="7">
    <location>
        <begin position="1560"/>
        <end position="1580"/>
    </location>
</feature>
<evidence type="ECO:0000259" key="9">
    <source>
        <dbReference type="PROSITE" id="PS50827"/>
    </source>
</evidence>
<feature type="compositionally biased region" description="Acidic residues" evidence="7">
    <location>
        <begin position="1583"/>
        <end position="1606"/>
    </location>
</feature>
<feature type="compositionally biased region" description="Acidic residues" evidence="7">
    <location>
        <begin position="1926"/>
        <end position="1942"/>
    </location>
</feature>
<feature type="compositionally biased region" description="Basic and acidic residues" evidence="7">
    <location>
        <begin position="2075"/>
        <end position="2090"/>
    </location>
</feature>
<dbReference type="CDD" id="cd15543">
    <property type="entry name" value="PHD_RSF1"/>
    <property type="match status" value="1"/>
</dbReference>
<dbReference type="SMART" id="SM00249">
    <property type="entry name" value="PHD"/>
    <property type="match status" value="1"/>
</dbReference>
<feature type="compositionally biased region" description="Basic and acidic residues" evidence="7">
    <location>
        <begin position="531"/>
        <end position="548"/>
    </location>
</feature>
<feature type="compositionally biased region" description="Acidic residues" evidence="7">
    <location>
        <begin position="2041"/>
        <end position="2053"/>
    </location>
</feature>
<dbReference type="InterPro" id="IPR028938">
    <property type="entry name" value="Rsf1-like"/>
</dbReference>
<evidence type="ECO:0000256" key="6">
    <source>
        <dbReference type="PROSITE-ProRule" id="PRU00146"/>
    </source>
</evidence>
<feature type="domain" description="PHD-type" evidence="8">
    <location>
        <begin position="1636"/>
        <end position="1686"/>
    </location>
</feature>
<keyword evidence="5" id="KW-0539">Nucleus</keyword>
<feature type="compositionally biased region" description="Basic and acidic residues" evidence="7">
    <location>
        <begin position="581"/>
        <end position="604"/>
    </location>
</feature>
<dbReference type="InterPro" id="IPR019786">
    <property type="entry name" value="Zinc_finger_PHD-type_CS"/>
</dbReference>
<feature type="compositionally biased region" description="Polar residues" evidence="7">
    <location>
        <begin position="245"/>
        <end position="255"/>
    </location>
</feature>
<feature type="region of interest" description="Disordered" evidence="7">
    <location>
        <begin position="206"/>
        <end position="256"/>
    </location>
</feature>
<feature type="compositionally biased region" description="Polar residues" evidence="7">
    <location>
        <begin position="869"/>
        <end position="881"/>
    </location>
</feature>
<feature type="compositionally biased region" description="Basic residues" evidence="7">
    <location>
        <begin position="2026"/>
        <end position="2038"/>
    </location>
</feature>
<reference evidence="10" key="2">
    <citation type="submission" date="2025-08" db="UniProtKB">
        <authorList>
            <consortium name="Ensembl"/>
        </authorList>
    </citation>
    <scope>IDENTIFICATION</scope>
</reference>
<dbReference type="GO" id="GO:0045892">
    <property type="term" value="P:negative regulation of DNA-templated transcription"/>
    <property type="evidence" value="ECO:0007669"/>
    <property type="project" value="TreeGrafter"/>
</dbReference>
<evidence type="ECO:0000256" key="4">
    <source>
        <dbReference type="ARBA" id="ARBA00022833"/>
    </source>
</evidence>
<feature type="compositionally biased region" description="Basic and acidic residues" evidence="7">
    <location>
        <begin position="1473"/>
        <end position="1495"/>
    </location>
</feature>
<evidence type="ECO:0000313" key="11">
    <source>
        <dbReference type="Proteomes" id="UP000694580"/>
    </source>
</evidence>
<dbReference type="PROSITE" id="PS01359">
    <property type="entry name" value="ZF_PHD_1"/>
    <property type="match status" value="1"/>
</dbReference>
<feature type="region of interest" description="Disordered" evidence="7">
    <location>
        <begin position="504"/>
        <end position="703"/>
    </location>
</feature>
<feature type="compositionally biased region" description="Polar residues" evidence="7">
    <location>
        <begin position="350"/>
        <end position="372"/>
    </location>
</feature>
<feature type="compositionally biased region" description="Polar residues" evidence="7">
    <location>
        <begin position="850"/>
        <end position="861"/>
    </location>
</feature>
<organism evidence="10 11">
    <name type="scientific">Denticeps clupeoides</name>
    <name type="common">denticle herring</name>
    <dbReference type="NCBI Taxonomy" id="299321"/>
    <lineage>
        <taxon>Eukaryota</taxon>
        <taxon>Metazoa</taxon>
        <taxon>Chordata</taxon>
        <taxon>Craniata</taxon>
        <taxon>Vertebrata</taxon>
        <taxon>Euteleostomi</taxon>
        <taxon>Actinopterygii</taxon>
        <taxon>Neopterygii</taxon>
        <taxon>Teleostei</taxon>
        <taxon>Clupei</taxon>
        <taxon>Clupeiformes</taxon>
        <taxon>Denticipitoidei</taxon>
        <taxon>Denticipitidae</taxon>
        <taxon>Denticeps</taxon>
    </lineage>
</organism>
<feature type="compositionally biased region" description="Basic residues" evidence="7">
    <location>
        <begin position="1957"/>
        <end position="1966"/>
    </location>
</feature>
<dbReference type="GO" id="GO:0008270">
    <property type="term" value="F:zinc ion binding"/>
    <property type="evidence" value="ECO:0007669"/>
    <property type="project" value="UniProtKB-KW"/>
</dbReference>
<keyword evidence="4" id="KW-0862">Zinc</keyword>
<feature type="compositionally biased region" description="Basic and acidic residues" evidence="7">
    <location>
        <begin position="889"/>
        <end position="1308"/>
    </location>
</feature>
<dbReference type="PROSITE" id="PS50016">
    <property type="entry name" value="ZF_PHD_2"/>
    <property type="match status" value="1"/>
</dbReference>
<feature type="compositionally biased region" description="Basic and acidic residues" evidence="7">
    <location>
        <begin position="1511"/>
        <end position="1533"/>
    </location>
</feature>
<feature type="compositionally biased region" description="Polar residues" evidence="7">
    <location>
        <begin position="471"/>
        <end position="484"/>
    </location>
</feature>
<dbReference type="Pfam" id="PF15612">
    <property type="entry name" value="WHIM1"/>
    <property type="match status" value="1"/>
</dbReference>
<dbReference type="Proteomes" id="UP000694580">
    <property type="component" value="Chromosome 6"/>
</dbReference>
<dbReference type="InterPro" id="IPR011011">
    <property type="entry name" value="Znf_FYVE_PHD"/>
</dbReference>
<keyword evidence="2" id="KW-0479">Metal-binding</keyword>
<feature type="compositionally biased region" description="Basic and acidic residues" evidence="7">
    <location>
        <begin position="307"/>
        <end position="334"/>
    </location>
</feature>
<reference evidence="10 11" key="1">
    <citation type="submission" date="2020-06" db="EMBL/GenBank/DDBJ databases">
        <authorList>
            <consortium name="Wellcome Sanger Institute Data Sharing"/>
        </authorList>
    </citation>
    <scope>NUCLEOTIDE SEQUENCE [LARGE SCALE GENOMIC DNA]</scope>
</reference>
<feature type="compositionally biased region" description="Basic residues" evidence="7">
    <location>
        <begin position="1904"/>
        <end position="1922"/>
    </location>
</feature>
<dbReference type="InterPro" id="IPR028942">
    <property type="entry name" value="WHIM1_dom"/>
</dbReference>
<comment type="subcellular location">
    <subcellularLocation>
        <location evidence="1">Nucleus</location>
    </subcellularLocation>
</comment>
<evidence type="ECO:0000256" key="5">
    <source>
        <dbReference type="ARBA" id="ARBA00023242"/>
    </source>
</evidence>
<dbReference type="Pfam" id="PF00628">
    <property type="entry name" value="PHD"/>
    <property type="match status" value="1"/>
</dbReference>
<keyword evidence="11" id="KW-1185">Reference proteome</keyword>
<evidence type="ECO:0000259" key="8">
    <source>
        <dbReference type="PROSITE" id="PS50016"/>
    </source>
</evidence>
<accession>A0AAY4A156</accession>
<sequence>MAASAAAVASSPGLCPGFAVICSFLERYGALLDLPELTFPQLERYLQEKSSVPKLLVDLHVKLLRKVGKSVSADRWEKYLVKVCQEFNATWAWELEKKGYKEMTVECKTGILKYLCECQFDDNVKFKMAINEEDPDKMRLQPIGRDKDGLMYWFQLDQDHNVRIYVEEQDDLDGSSWKCIVRDRNDLAEVLALLKTQIDPALLIKKETEEGSSRTSPSLDDEDKMKKGEEGCTGEVNSENEEKSTNASHVSSKTEIQVEEAAKETIKQELIEAVPFQIGTKDFQKEREDATIKEKVQLGVKEEEEQPDHNAKEPSEEQRKAADERQRVIKHDQQAKIPLKKREMKRSADYENSNVASSSINVFNPSNASNACDGTKPAIMNGDEVTKNKPPCSSLGIPKDDEQKDDVGKTPNENLRKCEENENKLKNVDVTYSLEEGMEIEQPGTCSLQSKLSTVVEHSTLESYEQREKSTQLTDTEISSGANISTNIENLAKIDESALKVNTLSSESADLSESRNDAPTQMKSSASPSEPGERSDGKMSSKEEKMGEDVLPEQSMKTETCQEVEASVAPPNPIGETPTTHLREDSAICPHSTDKHGQEQDKSSVLRNVDMVPTSTVSEEAAKGTGEVQKTPKHQNTAKKEMSHFALSHEDKTPVLIERIEKVDNRPSLKESDKADKSPALGKMDERSQVVESEKMDVCDEPSKESKISLSIFKAQDVRVSAKGTVKEPIKELERVEPVEGAEEDHFEKAGAVSRVTEKEGSCMVDEGNALTETEKQNGPEVTSKVTVDDTWRMGACKGMIPLTEATGSSKVIAEGNVQKETCAESVKAMSLQRNGAENEEEPIELSSVPGEQSNRSNSGAENKEEPTELSSVPGEQSKPTQPSPLRKNNAESEKERKDGDKTEAESEKERKDGDKTEAESEKERKDGDKTEAESEKERKDGDKTEAETEKERKDGNKTEAESEKERKDGDKTEAESEKERKDGDKIEAEPQKERKDGDKIEAEPQKERKERDKIEAEPQKERKEWDKIEAEPQKERKDRDKTKAEPQKERKDRDKIEAEPEKERKDRDKIEAESEKERKDRDKIEAESEKERKDRDKIEAESDKERKDRDKIEAKSEKERKDRDKIEAESDKERKDRDKIEAESEKERKDRDKIEAESEKERKDRDKIEAESEKERKDRDKIAAEPEKERKEQDKIAAEPQKENQDRDKIEAEPQKENQDRDKIEAEPEKEIQDRDKIEAEPEKEIQDQDKIEAEPGKEIQDRDKIEGESEKENQDRDKTEADPEKERKDRDKIAAEPEKERKEWDKIAAVPQKENQDRDKIEAEPEKENQDRDKIEAEPEKEIQDQDKIETEPGKEIQDRDKIEGESEKENQDRDKTEADPEKERKERDKNQAAQKVALDGQVDVSSTETKESNVHQASSEENWTEYKQNGERSENDTSVFRAEEGEDVQASSEDQNDGRGQKVQMASRHRATEHLREQRRADSETEMCDGRSLRRSPRICRPTAKLAEIQDRKQDKKPTTPLPTKEKVTAEEDVEEDTPAPKKPKEKKVDTDAQPKAKGRRRRRARWSNTRTRRKKKGSDEDDEDNDDDESDESEDDDSDEDYKVEKRPRRRNREKNSSDSSTSCSDDDQPNDDPCKHCGLPNHPELILLCDSCDSGYHTACLRPPLMIIPDGEWFCPPCQHKLLCEKLEEQLQNLDAVLKKRERAERRKERLVYVGISVENIITPSVEPEEHKEQELEKKEKKEVKKSKNWGRRSTRAKKYISYRFDEFDEAIEEAIEEDIKEAEGGGAGRGKDMANITGHRGKDMSTILQEEGKENRRPPRPSAGQRRKKRRRLNDLDSDSTVDDDESEEEFCLSDSTEEEFVVSEYDAESDADAQSREDSDIGSCGGPQFRGSAWSRKPIKRRWNTRQPRARRRPRGYSDDEELEETEDEEEDEMVTEGSSEFSDSDLDMRRRRSRRSQKKQVNYCETSESEGSQPSNKKKIKSRHRLSTSDSEASFSSRDSCDYIRNSSSINSAEEGAKKRRQHLPLKRRRASEDDDYSDDSEEEERPVRKRVNRIDSDDDDDDDEEVKTKSTSENTKEDSNKPQRLAVEEEVEAAALEKGSSPLDYNLVELPPTNGQSPMKGLEGFISRPVGGIGTPSLIGHVGPKNSTTPVSMATNGLASQEIVPQDEEEDDLFGVTDLVDYVCNSEQL</sequence>
<feature type="compositionally biased region" description="Polar residues" evidence="7">
    <location>
        <begin position="1967"/>
        <end position="1983"/>
    </location>
</feature>
<feature type="compositionally biased region" description="Basic and acidic residues" evidence="7">
    <location>
        <begin position="638"/>
        <end position="703"/>
    </location>
</feature>
<feature type="region of interest" description="Disordered" evidence="7">
    <location>
        <begin position="1786"/>
        <end position="2137"/>
    </location>
</feature>
<dbReference type="GeneTree" id="ENSGT00530000064411"/>
<protein>
    <recommendedName>
        <fullName evidence="12">Remodeling and spacing factor 1</fullName>
    </recommendedName>
</protein>
<name>A0AAY4A156_9TELE</name>
<evidence type="ECO:0000313" key="10">
    <source>
        <dbReference type="Ensembl" id="ENSDCDP00010001620.1"/>
    </source>
</evidence>
<dbReference type="PANTHER" id="PTHR14296:SF18">
    <property type="entry name" value="REMODELING AND SPACING FACTOR 1 ISOFORM X1"/>
    <property type="match status" value="1"/>
</dbReference>
<gene>
    <name evidence="10" type="primary">rsf1b.1</name>
</gene>
<dbReference type="Gene3D" id="3.30.40.10">
    <property type="entry name" value="Zinc/RING finger domain, C3HC4 (zinc finger)"/>
    <property type="match status" value="1"/>
</dbReference>
<feature type="region of interest" description="Disordered" evidence="7">
    <location>
        <begin position="829"/>
        <end position="1635"/>
    </location>
</feature>
<dbReference type="RefSeq" id="XP_028839775.1">
    <property type="nucleotide sequence ID" value="XM_028983942.1"/>
</dbReference>
<feature type="compositionally biased region" description="Basic and acidic residues" evidence="7">
    <location>
        <begin position="398"/>
        <end position="422"/>
    </location>
</feature>
<dbReference type="GO" id="GO:0042393">
    <property type="term" value="F:histone binding"/>
    <property type="evidence" value="ECO:0007669"/>
    <property type="project" value="TreeGrafter"/>
</dbReference>
<dbReference type="InterPro" id="IPR001965">
    <property type="entry name" value="Znf_PHD"/>
</dbReference>
<dbReference type="InterPro" id="IPR013083">
    <property type="entry name" value="Znf_RING/FYVE/PHD"/>
</dbReference>
<dbReference type="InterPro" id="IPR019787">
    <property type="entry name" value="Znf_PHD-finger"/>
</dbReference>
<reference evidence="10" key="3">
    <citation type="submission" date="2025-09" db="UniProtKB">
        <authorList>
            <consortium name="Ensembl"/>
        </authorList>
    </citation>
    <scope>IDENTIFICATION</scope>
</reference>
<dbReference type="Ensembl" id="ENSDCDT00010001690.1">
    <property type="protein sequence ID" value="ENSDCDP00010001620.1"/>
    <property type="gene ID" value="ENSDCDG00010000840.1"/>
</dbReference>
<feature type="compositionally biased region" description="Polar residues" evidence="7">
    <location>
        <begin position="1417"/>
        <end position="1430"/>
    </location>
</feature>
<proteinExistence type="predicted"/>
<feature type="region of interest" description="Disordered" evidence="7">
    <location>
        <begin position="459"/>
        <end position="484"/>
    </location>
</feature>
<evidence type="ECO:0000256" key="2">
    <source>
        <dbReference type="ARBA" id="ARBA00022723"/>
    </source>
</evidence>
<feature type="compositionally biased region" description="Acidic residues" evidence="7">
    <location>
        <begin position="2065"/>
        <end position="2074"/>
    </location>
</feature>
<evidence type="ECO:0008006" key="12">
    <source>
        <dbReference type="Google" id="ProtNLM"/>
    </source>
</evidence>
<evidence type="ECO:0000256" key="7">
    <source>
        <dbReference type="SAM" id="MobiDB-lite"/>
    </source>
</evidence>
<dbReference type="GeneID" id="114792627"/>
<feature type="compositionally biased region" description="Low complexity" evidence="7">
    <location>
        <begin position="1996"/>
        <end position="2006"/>
    </location>
</feature>
<feature type="compositionally biased region" description="Basic and acidic residues" evidence="7">
    <location>
        <begin position="1316"/>
        <end position="1393"/>
    </location>
</feature>
<dbReference type="PANTHER" id="PTHR14296">
    <property type="entry name" value="REMODELING AND SPACING FACTOR 1"/>
    <property type="match status" value="1"/>
</dbReference>
<evidence type="ECO:0000256" key="3">
    <source>
        <dbReference type="ARBA" id="ARBA00022771"/>
    </source>
</evidence>
<dbReference type="GO" id="GO:0031213">
    <property type="term" value="C:RSF complex"/>
    <property type="evidence" value="ECO:0007669"/>
    <property type="project" value="InterPro"/>
</dbReference>
<keyword evidence="3 6" id="KW-0863">Zinc-finger</keyword>